<dbReference type="InterPro" id="IPR011037">
    <property type="entry name" value="Pyrv_Knase-like_insert_dom_sf"/>
</dbReference>
<protein>
    <recommendedName>
        <fullName evidence="1">MOSC domain-containing protein</fullName>
    </recommendedName>
</protein>
<dbReference type="Pfam" id="PF03473">
    <property type="entry name" value="MOSC"/>
    <property type="match status" value="1"/>
</dbReference>
<dbReference type="RefSeq" id="WP_183855237.1">
    <property type="nucleotide sequence ID" value="NZ_JACHOO010000003.1"/>
</dbReference>
<dbReference type="InterPro" id="IPR052716">
    <property type="entry name" value="MOSC_domain"/>
</dbReference>
<sequence>MSATDLFPAEILPARRFPARVDEVLVGDGTGFETRGVEAITLTYGGVAGDLHAGLTRPSGAREPWYRRGTEMKNDRQVSIVDAGELAEAAALMEIDAIRPEWIGANLVLSGIPDLTWLPPRTRLLFEGGATIVIDGHNGPCRQAGAAIARHYPGREGLDLAFPKAARHRRGLVGWVEREGRVAAGETLTVLLWERRIYR</sequence>
<comment type="caution">
    <text evidence="2">The sequence shown here is derived from an EMBL/GenBank/DDBJ whole genome shotgun (WGS) entry which is preliminary data.</text>
</comment>
<dbReference type="Proteomes" id="UP000523821">
    <property type="component" value="Unassembled WGS sequence"/>
</dbReference>
<proteinExistence type="predicted"/>
<dbReference type="InterPro" id="IPR005302">
    <property type="entry name" value="MoCF_Sase_C"/>
</dbReference>
<accession>A0A7W9FLQ5</accession>
<dbReference type="SUPFAM" id="SSF50800">
    <property type="entry name" value="PK beta-barrel domain-like"/>
    <property type="match status" value="1"/>
</dbReference>
<evidence type="ECO:0000313" key="2">
    <source>
        <dbReference type="EMBL" id="MBB5752971.1"/>
    </source>
</evidence>
<dbReference type="GO" id="GO:0003824">
    <property type="term" value="F:catalytic activity"/>
    <property type="evidence" value="ECO:0007669"/>
    <property type="project" value="InterPro"/>
</dbReference>
<gene>
    <name evidence="2" type="ORF">GGQ63_002025</name>
</gene>
<evidence type="ECO:0000259" key="1">
    <source>
        <dbReference type="PROSITE" id="PS51340"/>
    </source>
</evidence>
<dbReference type="PANTHER" id="PTHR36930">
    <property type="entry name" value="METAL-SULFUR CLUSTER BIOSYNTHESIS PROTEINS YUAD-RELATED"/>
    <property type="match status" value="1"/>
</dbReference>
<dbReference type="GO" id="GO:0030151">
    <property type="term" value="F:molybdenum ion binding"/>
    <property type="evidence" value="ECO:0007669"/>
    <property type="project" value="InterPro"/>
</dbReference>
<evidence type="ECO:0000313" key="3">
    <source>
        <dbReference type="Proteomes" id="UP000523821"/>
    </source>
</evidence>
<dbReference type="AlphaFoldDB" id="A0A7W9FLQ5"/>
<dbReference type="PROSITE" id="PS51340">
    <property type="entry name" value="MOSC"/>
    <property type="match status" value="1"/>
</dbReference>
<dbReference type="EMBL" id="JACHOO010000003">
    <property type="protein sequence ID" value="MBB5752971.1"/>
    <property type="molecule type" value="Genomic_DNA"/>
</dbReference>
<name>A0A7W9FLQ5_9HYPH</name>
<dbReference type="Gene3D" id="2.40.33.20">
    <property type="entry name" value="PK beta-barrel domain-like"/>
    <property type="match status" value="1"/>
</dbReference>
<dbReference type="PANTHER" id="PTHR36930:SF1">
    <property type="entry name" value="MOSC DOMAIN-CONTAINING PROTEIN"/>
    <property type="match status" value="1"/>
</dbReference>
<feature type="domain" description="MOSC" evidence="1">
    <location>
        <begin position="34"/>
        <end position="191"/>
    </location>
</feature>
<dbReference type="GO" id="GO:0030170">
    <property type="term" value="F:pyridoxal phosphate binding"/>
    <property type="evidence" value="ECO:0007669"/>
    <property type="project" value="InterPro"/>
</dbReference>
<reference evidence="2 3" key="1">
    <citation type="submission" date="2020-08" db="EMBL/GenBank/DDBJ databases">
        <title>Genomic Encyclopedia of Type Strains, Phase IV (KMG-IV): sequencing the most valuable type-strain genomes for metagenomic binning, comparative biology and taxonomic classification.</title>
        <authorList>
            <person name="Goeker M."/>
        </authorList>
    </citation>
    <scope>NUCLEOTIDE SEQUENCE [LARGE SCALE GENOMIC DNA]</scope>
    <source>
        <strain evidence="2 3">DSM 16268</strain>
    </source>
</reference>
<keyword evidence="3" id="KW-1185">Reference proteome</keyword>
<organism evidence="2 3">
    <name type="scientific">Prosthecomicrobium pneumaticum</name>
    <dbReference type="NCBI Taxonomy" id="81895"/>
    <lineage>
        <taxon>Bacteria</taxon>
        <taxon>Pseudomonadati</taxon>
        <taxon>Pseudomonadota</taxon>
        <taxon>Alphaproteobacteria</taxon>
        <taxon>Hyphomicrobiales</taxon>
        <taxon>Kaistiaceae</taxon>
        <taxon>Prosthecomicrobium</taxon>
    </lineage>
</organism>